<evidence type="ECO:0000256" key="1">
    <source>
        <dbReference type="ARBA" id="ARBA00034127"/>
    </source>
</evidence>
<protein>
    <submittedName>
        <fullName evidence="3">Uncharacterized protein</fullName>
    </submittedName>
</protein>
<organism evidence="3 4">
    <name type="scientific">Thanatephorus cucumeris (strain AG1-IA)</name>
    <name type="common">Rice sheath blight fungus</name>
    <name type="synonym">Rhizoctonia solani</name>
    <dbReference type="NCBI Taxonomy" id="983506"/>
    <lineage>
        <taxon>Eukaryota</taxon>
        <taxon>Fungi</taxon>
        <taxon>Dikarya</taxon>
        <taxon>Basidiomycota</taxon>
        <taxon>Agaricomycotina</taxon>
        <taxon>Agaricomycetes</taxon>
        <taxon>Cantharellales</taxon>
        <taxon>Ceratobasidiaceae</taxon>
        <taxon>Rhizoctonia</taxon>
        <taxon>Rhizoctonia solani AG-1</taxon>
    </lineage>
</organism>
<dbReference type="Proteomes" id="UP000011668">
    <property type="component" value="Unassembled WGS sequence"/>
</dbReference>
<evidence type="ECO:0000256" key="2">
    <source>
        <dbReference type="SAM" id="MobiDB-lite"/>
    </source>
</evidence>
<dbReference type="Pfam" id="PF11176">
    <property type="entry name" value="Tma16"/>
    <property type="match status" value="1"/>
</dbReference>
<evidence type="ECO:0000313" key="3">
    <source>
        <dbReference type="EMBL" id="ELU43627.1"/>
    </source>
</evidence>
<dbReference type="PANTHER" id="PTHR13349:SF2">
    <property type="entry name" value="TRANSLATION MACHINERY-ASSOCIATED PROTEIN 16"/>
    <property type="match status" value="1"/>
</dbReference>
<dbReference type="EMBL" id="AFRT01000523">
    <property type="protein sequence ID" value="ELU43627.1"/>
    <property type="molecule type" value="Genomic_DNA"/>
</dbReference>
<proteinExistence type="inferred from homology"/>
<dbReference type="GO" id="GO:0005634">
    <property type="term" value="C:nucleus"/>
    <property type="evidence" value="ECO:0007669"/>
    <property type="project" value="TreeGrafter"/>
</dbReference>
<reference evidence="3 4" key="1">
    <citation type="journal article" date="2013" name="Nat. Commun.">
        <title>The evolution and pathogenic mechanisms of the rice sheath blight pathogen.</title>
        <authorList>
            <person name="Zheng A."/>
            <person name="Lin R."/>
            <person name="Xu L."/>
            <person name="Qin P."/>
            <person name="Tang C."/>
            <person name="Ai P."/>
            <person name="Zhang D."/>
            <person name="Liu Y."/>
            <person name="Sun Z."/>
            <person name="Feng H."/>
            <person name="Wang Y."/>
            <person name="Chen Y."/>
            <person name="Liang X."/>
            <person name="Fu R."/>
            <person name="Li Q."/>
            <person name="Zhang J."/>
            <person name="Yu X."/>
            <person name="Xie Z."/>
            <person name="Ding L."/>
            <person name="Guan P."/>
            <person name="Tang J."/>
            <person name="Liang Y."/>
            <person name="Wang S."/>
            <person name="Deng Q."/>
            <person name="Li S."/>
            <person name="Zhu J."/>
            <person name="Wang L."/>
            <person name="Liu H."/>
            <person name="Li P."/>
        </authorList>
    </citation>
    <scope>NUCLEOTIDE SEQUENCE [LARGE SCALE GENOMIC DNA]</scope>
    <source>
        <strain evidence="4">AG-1 IA</strain>
    </source>
</reference>
<feature type="compositionally biased region" description="Low complexity" evidence="2">
    <location>
        <begin position="1"/>
        <end position="18"/>
    </location>
</feature>
<dbReference type="Gene3D" id="1.20.1440.170">
    <property type="entry name" value="Translation machinery-associated protein 16-like"/>
    <property type="match status" value="1"/>
</dbReference>
<comment type="similarity">
    <text evidence="1">Belongs to the TMA16 family.</text>
</comment>
<dbReference type="HOGENOM" id="CLU_415720_0_0_1"/>
<sequence>MAPAAAKPKNATKSAPSKPGKKPTKEKVFHPQSRKAGQLERAQLRKSKLADASSKRGKNLVAKADRYAFFFHALPPDVSSLSLPEIHDIIQSVWLTRHDGALQAEQSSRRPGRPPSARELALLEMKRQDEEVYPIPDLTDPETITLFRAWEDKSHDPAYLHLLRSIRVSRENPETVVLEHVGAKEADARRLEKAAADKEKVDQANREASRKEADLAARDVSLTEYPKIDTGGQRALKRPSRNNGHTISMKTKAGTRTMGSQYFHTQRHLSVTLLVSALRKEIKEPACLSRLVYMVSRVIWGPKRISRRGWPSSSFSGSRTKIADLDWRYQKCTFPADSQCLFEASGFNKLHMRSHPSLRRITAASKRMNVCSLGYRYFATRACVECIHKQTMSNVQGTKRLLFHLINGSCSALNRKVASSSYQSRGIEMMDIKGTVTPKTSYSPTTPEQSNERAQTRKLISSCTMIDTNSPPLSPIEIKPEDLAQGITHARGARYPPPRAPADVLIAEVPIYTSRGKTVLAVFNSDQRMLMSFQHDPEVNLSVTRFLLTLQRLYDLYAAWGDHQAASEDVRGTFNDLVEKWHAVEDCYKDCCGAEVGLVTIRRLCGLTLDNEGPNWILMKDNQLQFTGSIRDDVISKLKDHRGGSRAGAWPSRDRIFGFG</sequence>
<evidence type="ECO:0000313" key="4">
    <source>
        <dbReference type="Proteomes" id="UP000011668"/>
    </source>
</evidence>
<dbReference type="InterPro" id="IPR038356">
    <property type="entry name" value="Tma16_sf"/>
</dbReference>
<name>L8X3C8_THACA</name>
<comment type="caution">
    <text evidence="3">The sequence shown here is derived from an EMBL/GenBank/DDBJ whole genome shotgun (WGS) entry which is preliminary data.</text>
</comment>
<dbReference type="STRING" id="983506.L8X3C8"/>
<dbReference type="OrthoDB" id="270284at2759"/>
<feature type="region of interest" description="Disordered" evidence="2">
    <location>
        <begin position="194"/>
        <end position="213"/>
    </location>
</feature>
<gene>
    <name evidence="3" type="ORF">AG1IA_02348</name>
</gene>
<feature type="region of interest" description="Disordered" evidence="2">
    <location>
        <begin position="1"/>
        <end position="57"/>
    </location>
</feature>
<keyword evidence="4" id="KW-1185">Reference proteome</keyword>
<dbReference type="InterPro" id="IPR021346">
    <property type="entry name" value="Tma16"/>
</dbReference>
<dbReference type="PANTHER" id="PTHR13349">
    <property type="entry name" value="TRANSLATION MACHINERY-ASSOCIATED PROTEIN 16"/>
    <property type="match status" value="1"/>
</dbReference>
<accession>L8X3C8</accession>
<dbReference type="AlphaFoldDB" id="L8X3C8"/>